<evidence type="ECO:0000313" key="2">
    <source>
        <dbReference type="Proteomes" id="UP000438476"/>
    </source>
</evidence>
<dbReference type="EMBL" id="WTYT01000007">
    <property type="protein sequence ID" value="MXO67074.1"/>
    <property type="molecule type" value="Genomic_DNA"/>
</dbReference>
<reference evidence="1 2" key="1">
    <citation type="submission" date="2019-12" db="EMBL/GenBank/DDBJ databases">
        <title>Genomic-based taxomic classification of the family Erythrobacteraceae.</title>
        <authorList>
            <person name="Xu L."/>
        </authorList>
    </citation>
    <scope>NUCLEOTIDE SEQUENCE [LARGE SCALE GENOMIC DNA]</scope>
    <source>
        <strain evidence="1 2">LMG 29518</strain>
    </source>
</reference>
<evidence type="ECO:0000313" key="1">
    <source>
        <dbReference type="EMBL" id="MXO67074.1"/>
    </source>
</evidence>
<gene>
    <name evidence="1" type="ORF">GRI91_15015</name>
</gene>
<accession>A0A6I4T7F2</accession>
<dbReference type="AlphaFoldDB" id="A0A6I4T7F2"/>
<name>A0A6I4T7F2_9SPHN</name>
<keyword evidence="2" id="KW-1185">Reference proteome</keyword>
<dbReference type="OrthoDB" id="286125at2"/>
<dbReference type="Pfam" id="PF10364">
    <property type="entry name" value="NKWYS"/>
    <property type="match status" value="1"/>
</dbReference>
<dbReference type="InterPro" id="IPR018831">
    <property type="entry name" value="Uncharacterised_NKWYS"/>
</dbReference>
<dbReference type="Proteomes" id="UP000438476">
    <property type="component" value="Unassembled WGS sequence"/>
</dbReference>
<protein>
    <recommendedName>
        <fullName evidence="3">Sulfotransferase family 2 domain-containing protein</fullName>
    </recommendedName>
</protein>
<evidence type="ECO:0008006" key="3">
    <source>
        <dbReference type="Google" id="ProtNLM"/>
    </source>
</evidence>
<proteinExistence type="predicted"/>
<organism evidence="1 2">
    <name type="scientific">Altericroceibacterium endophyticum</name>
    <dbReference type="NCBI Taxonomy" id="1808508"/>
    <lineage>
        <taxon>Bacteria</taxon>
        <taxon>Pseudomonadati</taxon>
        <taxon>Pseudomonadota</taxon>
        <taxon>Alphaproteobacteria</taxon>
        <taxon>Sphingomonadales</taxon>
        <taxon>Erythrobacteraceae</taxon>
        <taxon>Altericroceibacterium</taxon>
    </lineage>
</organism>
<comment type="caution">
    <text evidence="1">The sequence shown here is derived from an EMBL/GenBank/DDBJ whole genome shotgun (WGS) entry which is preliminary data.</text>
</comment>
<sequence>MSRISKLFSRAIDIFRLCYPGLFGHRYEAAERAMVAIFQMGKVASSTIYATLRAQPQFSVFQFHRARGKNLENFLANPLSRENVRYSAIPHELIGWLAGRKMKSSEGPLYIITTIREPVSRNISAYFQNRSRFLGIEDKIKESTIEKARRTFINHYPHSVPLLWFEEEFRPVTGVDVYRYNFDVDKKYSIIEEGRTRILIMHHDLADDGKLAALNALLGTDISSLVIANEANNKSYADLYSRFGEEAKLPLELVLELLNSHYAKHFFSRQKRFEIASYWSETPVALECLQPQNPGD</sequence>
<dbReference type="RefSeq" id="WP_160737526.1">
    <property type="nucleotide sequence ID" value="NZ_WTYT01000007.1"/>
</dbReference>